<organism evidence="5 6">
    <name type="scientific">Pseudoalteromonas piratica</name>
    <dbReference type="NCBI Taxonomy" id="1348114"/>
    <lineage>
        <taxon>Bacteria</taxon>
        <taxon>Pseudomonadati</taxon>
        <taxon>Pseudomonadota</taxon>
        <taxon>Gammaproteobacteria</taxon>
        <taxon>Alteromonadales</taxon>
        <taxon>Pseudoalteromonadaceae</taxon>
        <taxon>Pseudoalteromonas</taxon>
    </lineage>
</organism>
<dbReference type="EMBL" id="CP009888">
    <property type="protein sequence ID" value="AIY65866.1"/>
    <property type="molecule type" value="Genomic_DNA"/>
</dbReference>
<dbReference type="InterPro" id="IPR017853">
    <property type="entry name" value="GH"/>
</dbReference>
<dbReference type="OrthoDB" id="9805159at2"/>
<keyword evidence="2" id="KW-0808">Transferase</keyword>
<sequence length="582" mass="65861">MTYPLKEKLLKQLQVIYEGVTLNDSVDAIADKLITQMALSDDAQGPTPFLNRWNESDIVMITYGDSIVNESEKPLVTLKQFIDSHLSNELSGVHILPFFPYSSDDGFSVLDYSSVNESLGDWQDISAISERYKLMADLVINHCSARSIWFENFIKGEGTGHNYFFTASPNDPLDKVVRPRTSPLLKPVTTKQGEQFVWCTFSHDQVDLDFSNPEVLIAFVGIIKQYLDAGVLIFRLDAIAFLWKEIGTSCINLPQTHEVVRLLRTLIECANENAIIITETNIPNIQNLAYFGNANEAHAIYNFSLPPLLIYSLISGDCQALKHWLMRMPPAQNGTCYFNFIASHDGIGLRPAEGLLSESEIGTMVNTMQSFGGLISWRTGEDGSQKPYEMNIALYDALKGTLDGPDKHQYQRFICAHSIMMSLEGIPGIYIHSLLGTENDYEKYNNTHHNRAINRHRWQSELLNEQLANPYSHHSKVLAGLKKLIAIRKQQNAFHPNATQFVLQLGPELFGVWRQCMNRSQSIFCVANITNKPLSLRLNELNLIETEQWHDLITGQHITDLNSEFALLPYQTIWLTNKNTGE</sequence>
<dbReference type="Proteomes" id="UP000030341">
    <property type="component" value="Chromosome 1"/>
</dbReference>
<dbReference type="AlphaFoldDB" id="A0A0A7EIH5"/>
<feature type="binding site" evidence="3">
    <location>
        <position position="142"/>
    </location>
    <ligand>
        <name>substrate</name>
    </ligand>
</feature>
<evidence type="ECO:0000313" key="5">
    <source>
        <dbReference type="EMBL" id="AIY65866.1"/>
    </source>
</evidence>
<protein>
    <submittedName>
        <fullName evidence="5">Alpha-amylase</fullName>
    </submittedName>
</protein>
<dbReference type="InterPro" id="IPR016377">
    <property type="entry name" value="Sucrose_GGa_phosphorylase-rel"/>
</dbReference>
<dbReference type="InterPro" id="IPR013780">
    <property type="entry name" value="Glyco_hydro_b"/>
</dbReference>
<reference evidence="5 6" key="1">
    <citation type="submission" date="2014-11" db="EMBL/GenBank/DDBJ databases">
        <title>Complete Genome Sequence of Pseudoalteromonas sp. Strain OCN003 Isolated from Kaneohe Bay, Oahu, Hawaii.</title>
        <authorList>
            <person name="Beurmann S."/>
            <person name="Videau P."/>
            <person name="Ushijima B."/>
            <person name="Smith A.M."/>
            <person name="Aeby G.S."/>
            <person name="Callahan S.M."/>
            <person name="Belcaid M."/>
        </authorList>
    </citation>
    <scope>NUCLEOTIDE SEQUENCE [LARGE SCALE GENOMIC DNA]</scope>
    <source>
        <strain evidence="5 6">OCN003</strain>
    </source>
</reference>
<dbReference type="SMART" id="SM00642">
    <property type="entry name" value="Aamy"/>
    <property type="match status" value="1"/>
</dbReference>
<dbReference type="STRING" id="1348114.OM33_12570"/>
<dbReference type="InterPro" id="IPR006047">
    <property type="entry name" value="GH13_cat_dom"/>
</dbReference>
<dbReference type="SUPFAM" id="SSF51445">
    <property type="entry name" value="(Trans)glycosidases"/>
    <property type="match status" value="1"/>
</dbReference>
<feature type="binding site" evidence="3">
    <location>
        <begin position="235"/>
        <end position="237"/>
    </location>
    <ligand>
        <name>substrate</name>
    </ligand>
</feature>
<keyword evidence="6" id="KW-1185">Reference proteome</keyword>
<name>A0A0A7EIH5_9GAMM</name>
<keyword evidence="1" id="KW-0328">Glycosyltransferase</keyword>
<dbReference type="CDD" id="cd11356">
    <property type="entry name" value="AmyAc_Sucrose_phosphorylase-like_1"/>
    <property type="match status" value="1"/>
</dbReference>
<evidence type="ECO:0000256" key="3">
    <source>
        <dbReference type="PIRSR" id="PIRSR003059-2"/>
    </source>
</evidence>
<feature type="binding site" evidence="3">
    <location>
        <begin position="344"/>
        <end position="345"/>
    </location>
    <ligand>
        <name>substrate</name>
    </ligand>
</feature>
<evidence type="ECO:0000256" key="1">
    <source>
        <dbReference type="ARBA" id="ARBA00022676"/>
    </source>
</evidence>
<evidence type="ECO:0000256" key="2">
    <source>
        <dbReference type="ARBA" id="ARBA00022679"/>
    </source>
</evidence>
<feature type="binding site" evidence="3">
    <location>
        <position position="451"/>
    </location>
    <ligand>
        <name>substrate</name>
    </ligand>
</feature>
<dbReference type="Gene3D" id="3.20.20.80">
    <property type="entry name" value="Glycosidases"/>
    <property type="match status" value="1"/>
</dbReference>
<dbReference type="eggNOG" id="COG0366">
    <property type="taxonomic scope" value="Bacteria"/>
</dbReference>
<dbReference type="GO" id="GO:0005975">
    <property type="term" value="P:carbohydrate metabolic process"/>
    <property type="evidence" value="ECO:0007669"/>
    <property type="project" value="InterPro"/>
</dbReference>
<feature type="binding site" evidence="3">
    <location>
        <position position="104"/>
    </location>
    <ligand>
        <name>substrate</name>
    </ligand>
</feature>
<proteinExistence type="predicted"/>
<evidence type="ECO:0000259" key="4">
    <source>
        <dbReference type="SMART" id="SM00642"/>
    </source>
</evidence>
<dbReference type="PANTHER" id="PTHR38784">
    <property type="entry name" value="SUCROSE PHOSPHORYLASE"/>
    <property type="match status" value="1"/>
</dbReference>
<feature type="domain" description="Glycosyl hydrolase family 13 catalytic" evidence="4">
    <location>
        <begin position="75"/>
        <end position="419"/>
    </location>
</feature>
<dbReference type="RefSeq" id="WP_038642168.1">
    <property type="nucleotide sequence ID" value="NZ_CP009888.1"/>
</dbReference>
<dbReference type="InterPro" id="IPR033746">
    <property type="entry name" value="GGa_phosphorylase"/>
</dbReference>
<dbReference type="KEGG" id="pseo:OM33_12570"/>
<dbReference type="Gene3D" id="3.90.400.10">
    <property type="entry name" value="Oligo-1,6-glucosidase, Domain 2"/>
    <property type="match status" value="1"/>
</dbReference>
<dbReference type="PANTHER" id="PTHR38784:SF1">
    <property type="entry name" value="SUCROSE PHOSPHORYLASE"/>
    <property type="match status" value="1"/>
</dbReference>
<gene>
    <name evidence="5" type="ORF">OM33_12570</name>
</gene>
<dbReference type="GO" id="GO:0016757">
    <property type="term" value="F:glycosyltransferase activity"/>
    <property type="evidence" value="ECO:0007669"/>
    <property type="project" value="UniProtKB-KW"/>
</dbReference>
<dbReference type="Gene3D" id="2.60.40.1180">
    <property type="entry name" value="Golgi alpha-mannosidase II"/>
    <property type="match status" value="1"/>
</dbReference>
<dbReference type="Pfam" id="PF00128">
    <property type="entry name" value="Alpha-amylase"/>
    <property type="match status" value="1"/>
</dbReference>
<accession>A0A0A7EIH5</accession>
<dbReference type="HOGENOM" id="CLU_021358_0_0_6"/>
<dbReference type="InterPro" id="IPR045857">
    <property type="entry name" value="O16G_dom_2"/>
</dbReference>
<dbReference type="PIRSF" id="PIRSF003059">
    <property type="entry name" value="Sucrose_phosphorylase"/>
    <property type="match status" value="1"/>
</dbReference>
<evidence type="ECO:0000313" key="6">
    <source>
        <dbReference type="Proteomes" id="UP000030341"/>
    </source>
</evidence>